<feature type="transmembrane region" description="Helical" evidence="1">
    <location>
        <begin position="7"/>
        <end position="24"/>
    </location>
</feature>
<keyword evidence="1" id="KW-1133">Transmembrane helix</keyword>
<accession>A0A1I7WW22</accession>
<keyword evidence="1" id="KW-0812">Transmembrane</keyword>
<dbReference type="Proteomes" id="UP000095283">
    <property type="component" value="Unplaced"/>
</dbReference>
<dbReference type="AlphaFoldDB" id="A0A1I7WW22"/>
<protein>
    <submittedName>
        <fullName evidence="4 5">Methyltranfer_dom domain-containing protein</fullName>
    </submittedName>
</protein>
<reference evidence="4 5" key="1">
    <citation type="submission" date="2016-11" db="UniProtKB">
        <authorList>
            <consortium name="WormBaseParasite"/>
        </authorList>
    </citation>
    <scope>IDENTIFICATION</scope>
</reference>
<dbReference type="WBParaSite" id="Hba_09372">
    <property type="protein sequence ID" value="Hba_09372"/>
    <property type="gene ID" value="Hba_09372"/>
</dbReference>
<dbReference type="PROSITE" id="PS51257">
    <property type="entry name" value="PROKAR_LIPOPROTEIN"/>
    <property type="match status" value="1"/>
</dbReference>
<sequence>MTVRKNCFYAVIFAACFMLFFFGYRDGIIYELKPLYNEASYISINFLRQYYSLQARERVNQLNSITNASNHATLYNVLVPEVYCPNLVRVGNVNDGGKWVCNPLAMPQHNCRWILRVLIVLGDAWQFSSNAPAFKINIHTITILLYLHRKFLVRSGYTSITIIL</sequence>
<evidence type="ECO:0000256" key="1">
    <source>
        <dbReference type="SAM" id="Phobius"/>
    </source>
</evidence>
<keyword evidence="3" id="KW-1185">Reference proteome</keyword>
<proteinExistence type="predicted"/>
<evidence type="ECO:0000313" key="4">
    <source>
        <dbReference type="WBParaSite" id="Hba_09372"/>
    </source>
</evidence>
<dbReference type="Pfam" id="PF13383">
    <property type="entry name" value="Methyltransf_22"/>
    <property type="match status" value="1"/>
</dbReference>
<feature type="domain" description="Methyltransferase" evidence="2">
    <location>
        <begin position="63"/>
        <end position="110"/>
    </location>
</feature>
<dbReference type="InterPro" id="IPR025714">
    <property type="entry name" value="Methyltranfer_dom"/>
</dbReference>
<organism evidence="3 4">
    <name type="scientific">Heterorhabditis bacteriophora</name>
    <name type="common">Entomopathogenic nematode worm</name>
    <dbReference type="NCBI Taxonomy" id="37862"/>
    <lineage>
        <taxon>Eukaryota</taxon>
        <taxon>Metazoa</taxon>
        <taxon>Ecdysozoa</taxon>
        <taxon>Nematoda</taxon>
        <taxon>Chromadorea</taxon>
        <taxon>Rhabditida</taxon>
        <taxon>Rhabditina</taxon>
        <taxon>Rhabditomorpha</taxon>
        <taxon>Strongyloidea</taxon>
        <taxon>Heterorhabditidae</taxon>
        <taxon>Heterorhabditis</taxon>
    </lineage>
</organism>
<evidence type="ECO:0000313" key="3">
    <source>
        <dbReference type="Proteomes" id="UP000095283"/>
    </source>
</evidence>
<keyword evidence="1" id="KW-0472">Membrane</keyword>
<evidence type="ECO:0000313" key="5">
    <source>
        <dbReference type="WBParaSite" id="Hba_14879"/>
    </source>
</evidence>
<dbReference type="WBParaSite" id="Hba_14879">
    <property type="protein sequence ID" value="Hba_14879"/>
    <property type="gene ID" value="Hba_14879"/>
</dbReference>
<evidence type="ECO:0000259" key="2">
    <source>
        <dbReference type="Pfam" id="PF13383"/>
    </source>
</evidence>
<name>A0A1I7WW22_HETBA</name>